<sequence>MLLPRFNGAFFIAKASTKLQGSRPCSKVAPRYYSDQVDMMSRPFATILLLASLFVAGCDQFKTLTEAEQIARSIQQEVKRNERGLDALIAAADNTTYDGFAWRRGERIQIRQRLTEGEQQGELQLLAEAEAPEIIATAVANNLPSFSIVRYQQGWLVVFNTYLTEHCQAVYAYAYRGQLPEVPPCSEERFAETANGQCQSPITPNWQLFKEWFFAESLVAEGNPKCISKAEQGWRVSAN</sequence>
<gene>
    <name evidence="1" type="ORF">AJE_15449</name>
</gene>
<name>H3ZI79_9ALTE</name>
<proteinExistence type="predicted"/>
<dbReference type="STRING" id="1129374.AJE_15449"/>
<dbReference type="PATRIC" id="fig|1129374.4.peg.3060"/>
<organism evidence="1 2">
    <name type="scientific">Alishewanella jeotgali KCTC 22429</name>
    <dbReference type="NCBI Taxonomy" id="1129374"/>
    <lineage>
        <taxon>Bacteria</taxon>
        <taxon>Pseudomonadati</taxon>
        <taxon>Pseudomonadota</taxon>
        <taxon>Gammaproteobacteria</taxon>
        <taxon>Alteromonadales</taxon>
        <taxon>Alteromonadaceae</taxon>
        <taxon>Alishewanella</taxon>
    </lineage>
</organism>
<evidence type="ECO:0000313" key="2">
    <source>
        <dbReference type="Proteomes" id="UP000012046"/>
    </source>
</evidence>
<dbReference type="eggNOG" id="ENOG5033TF0">
    <property type="taxonomic scope" value="Bacteria"/>
</dbReference>
<protein>
    <submittedName>
        <fullName evidence="1">Uncharacterized protein</fullName>
    </submittedName>
</protein>
<dbReference type="EMBL" id="AHTH01000049">
    <property type="protein sequence ID" value="EHR39721.1"/>
    <property type="molecule type" value="Genomic_DNA"/>
</dbReference>
<comment type="caution">
    <text evidence="1">The sequence shown here is derived from an EMBL/GenBank/DDBJ whole genome shotgun (WGS) entry which is preliminary data.</text>
</comment>
<keyword evidence="2" id="KW-1185">Reference proteome</keyword>
<evidence type="ECO:0000313" key="1">
    <source>
        <dbReference type="EMBL" id="EHR39721.1"/>
    </source>
</evidence>
<reference evidence="1 2" key="1">
    <citation type="journal article" date="2012" name="J. Bacteriol.">
        <title>Genome Sequence of Extracellular-Protease-Producing Alishewanella jeotgali Isolated from Traditional Korean Fermented Seafood.</title>
        <authorList>
            <person name="Jung J."/>
            <person name="Chun J."/>
            <person name="Park W."/>
        </authorList>
    </citation>
    <scope>NUCLEOTIDE SEQUENCE [LARGE SCALE GENOMIC DNA]</scope>
    <source>
        <strain evidence="1 2">KCTC 22429</strain>
    </source>
</reference>
<dbReference type="Proteomes" id="UP000012046">
    <property type="component" value="Unassembled WGS sequence"/>
</dbReference>
<dbReference type="AlphaFoldDB" id="H3ZI79"/>
<accession>H3ZI79</accession>